<dbReference type="SUPFAM" id="SSF51230">
    <property type="entry name" value="Single hybrid motif"/>
    <property type="match status" value="1"/>
</dbReference>
<dbReference type="PANTHER" id="PTHR11715">
    <property type="entry name" value="GLYCINE CLEAVAGE SYSTEM H PROTEIN"/>
    <property type="match status" value="1"/>
</dbReference>
<feature type="modified residue" description="N6-lipoyllysine" evidence="3">
    <location>
        <position position="69"/>
    </location>
</feature>
<dbReference type="InterPro" id="IPR003016">
    <property type="entry name" value="2-oxoA_DH_lipoyl-BS"/>
</dbReference>
<dbReference type="InterPro" id="IPR011053">
    <property type="entry name" value="Single_hybrid_motif"/>
</dbReference>
<evidence type="ECO:0000256" key="2">
    <source>
        <dbReference type="ARBA" id="ARBA00022823"/>
    </source>
</evidence>
<dbReference type="AlphaFoldDB" id="A0A650CR05"/>
<comment type="similarity">
    <text evidence="1 3">Belongs to the GcvH family.</text>
</comment>
<dbReference type="GO" id="GO:0005737">
    <property type="term" value="C:cytoplasm"/>
    <property type="evidence" value="ECO:0007669"/>
    <property type="project" value="TreeGrafter"/>
</dbReference>
<evidence type="ECO:0000256" key="1">
    <source>
        <dbReference type="ARBA" id="ARBA00009249"/>
    </source>
</evidence>
<evidence type="ECO:0000256" key="3">
    <source>
        <dbReference type="HAMAP-Rule" id="MF_00272"/>
    </source>
</evidence>
<dbReference type="EMBL" id="CP045483">
    <property type="protein sequence ID" value="QGR20270.1"/>
    <property type="molecule type" value="Genomic_DNA"/>
</dbReference>
<reference evidence="5 6" key="1">
    <citation type="submission" date="2019-10" db="EMBL/GenBank/DDBJ databases">
        <title>Genome Sequences from Six Type Strain Members of the Archaeal Family Sulfolobaceae: Acidianus ambivalens, Acidianus infernus, Metallosphaera prunae, Stygiolobus azoricus, Sulfolobus metallicus, and Sulfurisphaera ohwakuensis.</title>
        <authorList>
            <person name="Counts J.A."/>
            <person name="Kelly R.M."/>
        </authorList>
    </citation>
    <scope>NUCLEOTIDE SEQUENCE [LARGE SCALE GENOMIC DNA]</scope>
    <source>
        <strain evidence="5 6">FC6</strain>
    </source>
</reference>
<dbReference type="OrthoDB" id="9810at2157"/>
<comment type="cofactor">
    <cofactor evidence="3">
        <name>(R)-lipoate</name>
        <dbReference type="ChEBI" id="CHEBI:83088"/>
    </cofactor>
    <text evidence="3">Binds 1 lipoyl cofactor covalently.</text>
</comment>
<name>A0A650CR05_9CREN</name>
<dbReference type="GO" id="GO:0009249">
    <property type="term" value="P:protein lipoylation"/>
    <property type="evidence" value="ECO:0007669"/>
    <property type="project" value="TreeGrafter"/>
</dbReference>
<sequence>MNINGFEFPEDLLYYPEEHVWIKTEGDVITVGITSLGQYMAGKIFEVSTKSKGEKVNPRTVVFTLESAKWVGKFRLPVEGEIVEVNESVVKNPALLNEKPYEAWIIKIKGKYDEKKFKKLQEVSKLFEAETTRVVR</sequence>
<evidence type="ECO:0000313" key="6">
    <source>
        <dbReference type="Proteomes" id="UP000423396"/>
    </source>
</evidence>
<comment type="function">
    <text evidence="3">The glycine cleavage system catalyzes the degradation of glycine. The H protein shuttles the methylamine group of glycine from the P protein to the T protein.</text>
</comment>
<organism evidence="5 6">
    <name type="scientific">Stygiolobus azoricus</name>
    <dbReference type="NCBI Taxonomy" id="41675"/>
    <lineage>
        <taxon>Archaea</taxon>
        <taxon>Thermoproteota</taxon>
        <taxon>Thermoprotei</taxon>
        <taxon>Sulfolobales</taxon>
        <taxon>Sulfolobaceae</taxon>
        <taxon>Stygiolobus</taxon>
    </lineage>
</organism>
<dbReference type="Pfam" id="PF01597">
    <property type="entry name" value="GCV_H"/>
    <property type="match status" value="1"/>
</dbReference>
<evidence type="ECO:0000313" key="5">
    <source>
        <dbReference type="EMBL" id="QGR20270.1"/>
    </source>
</evidence>
<dbReference type="InterPro" id="IPR033753">
    <property type="entry name" value="GCV_H/Fam206"/>
</dbReference>
<dbReference type="HAMAP" id="MF_00272">
    <property type="entry name" value="GcvH"/>
    <property type="match status" value="1"/>
</dbReference>
<dbReference type="PROSITE" id="PS00189">
    <property type="entry name" value="LIPOYL"/>
    <property type="match status" value="1"/>
</dbReference>
<dbReference type="RefSeq" id="WP_156007720.1">
    <property type="nucleotide sequence ID" value="NZ_CP045483.1"/>
</dbReference>
<keyword evidence="6" id="KW-1185">Reference proteome</keyword>
<dbReference type="InterPro" id="IPR000089">
    <property type="entry name" value="Biotin_lipoyl"/>
</dbReference>
<dbReference type="PROSITE" id="PS50968">
    <property type="entry name" value="BIOTINYL_LIPOYL"/>
    <property type="match status" value="1"/>
</dbReference>
<dbReference type="GO" id="GO:0005960">
    <property type="term" value="C:glycine cleavage complex"/>
    <property type="evidence" value="ECO:0007669"/>
    <property type="project" value="InterPro"/>
</dbReference>
<protein>
    <recommendedName>
        <fullName evidence="3">Probable glycine cleavage system H protein</fullName>
    </recommendedName>
</protein>
<dbReference type="GO" id="GO:0019464">
    <property type="term" value="P:glycine decarboxylation via glycine cleavage system"/>
    <property type="evidence" value="ECO:0007669"/>
    <property type="project" value="UniProtKB-UniRule"/>
</dbReference>
<dbReference type="Proteomes" id="UP000423396">
    <property type="component" value="Chromosome"/>
</dbReference>
<proteinExistence type="inferred from homology"/>
<keyword evidence="2 3" id="KW-0450">Lipoyl</keyword>
<dbReference type="Gene3D" id="2.40.50.100">
    <property type="match status" value="1"/>
</dbReference>
<dbReference type="CDD" id="cd06848">
    <property type="entry name" value="GCS_H"/>
    <property type="match status" value="1"/>
</dbReference>
<accession>A0A650CR05</accession>
<gene>
    <name evidence="3" type="primary">gcvH</name>
    <name evidence="5" type="ORF">D1868_09915</name>
</gene>
<feature type="domain" description="Lipoyl-binding" evidence="4">
    <location>
        <begin position="28"/>
        <end position="109"/>
    </location>
</feature>
<dbReference type="KEGG" id="sazo:D1868_09915"/>
<dbReference type="GeneID" id="42799388"/>
<comment type="subunit">
    <text evidence="3">The glycine cleavage system is composed of four proteins: P, T, L and H.</text>
</comment>
<dbReference type="InterPro" id="IPR002930">
    <property type="entry name" value="GCV_H"/>
</dbReference>
<dbReference type="PANTHER" id="PTHR11715:SF3">
    <property type="entry name" value="GLYCINE CLEAVAGE SYSTEM H PROTEIN-RELATED"/>
    <property type="match status" value="1"/>
</dbReference>
<evidence type="ECO:0000259" key="4">
    <source>
        <dbReference type="PROSITE" id="PS50968"/>
    </source>
</evidence>